<dbReference type="EMBL" id="CYYK01000003">
    <property type="protein sequence ID" value="CUN74584.1"/>
    <property type="molecule type" value="Genomic_DNA"/>
</dbReference>
<evidence type="ECO:0000313" key="1">
    <source>
        <dbReference type="EMBL" id="CUN74584.1"/>
    </source>
</evidence>
<evidence type="ECO:0008006" key="3">
    <source>
        <dbReference type="Google" id="ProtNLM"/>
    </source>
</evidence>
<proteinExistence type="predicted"/>
<sequence length="152" mass="17169">MDKIRRIFPLLMLFVTLSCTKTVEIRIPYRQVNLELDLRYNDKSLNALYSHKIYNQNNISTESSRGKTGFGGVIVFHGSNDIFYAFDAACPYEALSNVILDIDEGSIFAICPKCGSKYELIYGVGNSVEGPSTYSLQRYTVDKSGQEIHVYN</sequence>
<dbReference type="PROSITE" id="PS51257">
    <property type="entry name" value="PROKAR_LIPOPROTEIN"/>
    <property type="match status" value="1"/>
</dbReference>
<dbReference type="RefSeq" id="WP_057316712.1">
    <property type="nucleotide sequence ID" value="NZ_CABMKT010000001.1"/>
</dbReference>
<dbReference type="AlphaFoldDB" id="A0A8D9P0J3"/>
<dbReference type="Gene3D" id="2.102.10.10">
    <property type="entry name" value="Rieske [2Fe-2S] iron-sulphur domain"/>
    <property type="match status" value="1"/>
</dbReference>
<dbReference type="GO" id="GO:0051537">
    <property type="term" value="F:2 iron, 2 sulfur cluster binding"/>
    <property type="evidence" value="ECO:0007669"/>
    <property type="project" value="InterPro"/>
</dbReference>
<dbReference type="Proteomes" id="UP000095455">
    <property type="component" value="Unassembled WGS sequence"/>
</dbReference>
<accession>A0A8D9P0J3</accession>
<protein>
    <recommendedName>
        <fullName evidence="3">Rieske domain-containing protein</fullName>
    </recommendedName>
</protein>
<comment type="caution">
    <text evidence="1">The sequence shown here is derived from an EMBL/GenBank/DDBJ whole genome shotgun (WGS) entry which is preliminary data.</text>
</comment>
<evidence type="ECO:0000313" key="2">
    <source>
        <dbReference type="Proteomes" id="UP000095455"/>
    </source>
</evidence>
<organism evidence="1 2">
    <name type="scientific">Parabacteroides distasonis</name>
    <dbReference type="NCBI Taxonomy" id="823"/>
    <lineage>
        <taxon>Bacteria</taxon>
        <taxon>Pseudomonadati</taxon>
        <taxon>Bacteroidota</taxon>
        <taxon>Bacteroidia</taxon>
        <taxon>Bacteroidales</taxon>
        <taxon>Tannerellaceae</taxon>
        <taxon>Parabacteroides</taxon>
    </lineage>
</organism>
<reference evidence="1 2" key="1">
    <citation type="submission" date="2015-09" db="EMBL/GenBank/DDBJ databases">
        <authorList>
            <consortium name="Pathogen Informatics"/>
        </authorList>
    </citation>
    <scope>NUCLEOTIDE SEQUENCE [LARGE SCALE GENOMIC DNA]</scope>
    <source>
        <strain evidence="1 2">2789STDY5608822</strain>
    </source>
</reference>
<dbReference type="InterPro" id="IPR036922">
    <property type="entry name" value="Rieske_2Fe-2S_sf"/>
</dbReference>
<gene>
    <name evidence="1" type="ORF">ERS852380_00922</name>
</gene>
<dbReference type="SUPFAM" id="SSF50022">
    <property type="entry name" value="ISP domain"/>
    <property type="match status" value="1"/>
</dbReference>
<name>A0A8D9P0J3_PARDI</name>